<comment type="caution">
    <text evidence="2">The sequence shown here is derived from an EMBL/GenBank/DDBJ whole genome shotgun (WGS) entry which is preliminary data.</text>
</comment>
<evidence type="ECO:0000313" key="3">
    <source>
        <dbReference type="Proteomes" id="UP000233524"/>
    </source>
</evidence>
<dbReference type="PANTHER" id="PTHR33112">
    <property type="entry name" value="DOMAIN PROTEIN, PUTATIVE-RELATED"/>
    <property type="match status" value="1"/>
</dbReference>
<keyword evidence="3" id="KW-1185">Reference proteome</keyword>
<organism evidence="2 3">
    <name type="scientific">Lomentospora prolificans</name>
    <dbReference type="NCBI Taxonomy" id="41688"/>
    <lineage>
        <taxon>Eukaryota</taxon>
        <taxon>Fungi</taxon>
        <taxon>Dikarya</taxon>
        <taxon>Ascomycota</taxon>
        <taxon>Pezizomycotina</taxon>
        <taxon>Sordariomycetes</taxon>
        <taxon>Hypocreomycetidae</taxon>
        <taxon>Microascales</taxon>
        <taxon>Microascaceae</taxon>
        <taxon>Lomentospora</taxon>
    </lineage>
</organism>
<sequence>MNGSAAYLSSSRRQREIETIKQWMALCASQHEANNCNTRRSKIQPERLIDLSTEHGGPRLVPASSLDPSVEFAALSYRWGSAENLKTTLENLSQMQEHIPCDSLPPTHRDAFELVKSIGFRYLWIDALCIIQDNGADKHREILKMGSVYSNATLVIAAMTSKSTEKGLFSTATNSLPLADDNFHDVMRACRTMPRKHWESIISETLPLLCRGWAFQERLLARRIIHFTDAELVWECKGEIWCECGNIMKVGHLKRGINNLNAAFDLSAKSPAPERVRPMWRECVKTFSRRDLTDRKDRVFAIRGVAELLRPNCEDLYISGLWKDALPYDLLWRCDQSTVLGEKKSCHGPSWSWESVDCGINWPSRHNDRWKGSLPIPCDSYFERGLSGPIDCAHAEMKENCPDKSPISPGHIHLDTRIMEITIRKNTHTSLDISLLETDWHVEMTGGRRLPFYPDIQLTGEACFYYVEVVAPPTNEVGWQAGLIVRELSPSKLDGMHWYERVGVAGEMSFDPTQFTSSFVPESPSRRVILA</sequence>
<dbReference type="InterPro" id="IPR010730">
    <property type="entry name" value="HET"/>
</dbReference>
<dbReference type="Proteomes" id="UP000233524">
    <property type="component" value="Unassembled WGS sequence"/>
</dbReference>
<reference evidence="2 3" key="1">
    <citation type="journal article" date="2017" name="G3 (Bethesda)">
        <title>First Draft Genome Sequence of the Pathogenic Fungus Lomentospora prolificans (Formerly Scedosporium prolificans).</title>
        <authorList>
            <person name="Luo R."/>
            <person name="Zimin A."/>
            <person name="Workman R."/>
            <person name="Fan Y."/>
            <person name="Pertea G."/>
            <person name="Grossman N."/>
            <person name="Wear M.P."/>
            <person name="Jia B."/>
            <person name="Miller H."/>
            <person name="Casadevall A."/>
            <person name="Timp W."/>
            <person name="Zhang S.X."/>
            <person name="Salzberg S.L."/>
        </authorList>
    </citation>
    <scope>NUCLEOTIDE SEQUENCE [LARGE SCALE GENOMIC DNA]</scope>
    <source>
        <strain evidence="2 3">JHH-5317</strain>
    </source>
</reference>
<dbReference type="Pfam" id="PF06985">
    <property type="entry name" value="HET"/>
    <property type="match status" value="1"/>
</dbReference>
<dbReference type="AlphaFoldDB" id="A0A2N3NLS7"/>
<dbReference type="VEuPathDB" id="FungiDB:jhhlp_000164"/>
<dbReference type="EMBL" id="NLAX01000001">
    <property type="protein sequence ID" value="PKS13393.1"/>
    <property type="molecule type" value="Genomic_DNA"/>
</dbReference>
<dbReference type="STRING" id="41688.A0A2N3NLS7"/>
<dbReference type="InParanoid" id="A0A2N3NLS7"/>
<proteinExistence type="predicted"/>
<evidence type="ECO:0000259" key="1">
    <source>
        <dbReference type="Pfam" id="PF06985"/>
    </source>
</evidence>
<feature type="domain" description="Heterokaryon incompatibility" evidence="1">
    <location>
        <begin position="72"/>
        <end position="217"/>
    </location>
</feature>
<evidence type="ECO:0000313" key="2">
    <source>
        <dbReference type="EMBL" id="PKS13393.1"/>
    </source>
</evidence>
<protein>
    <recommendedName>
        <fullName evidence="1">Heterokaryon incompatibility domain-containing protein</fullName>
    </recommendedName>
</protein>
<name>A0A2N3NLS7_9PEZI</name>
<accession>A0A2N3NLS7</accession>
<dbReference type="OrthoDB" id="3789824at2759"/>
<gene>
    <name evidence="2" type="ORF">jhhlp_000164</name>
</gene>
<dbReference type="PANTHER" id="PTHR33112:SF9">
    <property type="entry name" value="HETEROKARYON INCOMPATIBILITY DOMAIN-CONTAINING PROTEIN"/>
    <property type="match status" value="1"/>
</dbReference>